<dbReference type="PRINTS" id="PR00996">
    <property type="entry name" value="CHERMTFRASE"/>
</dbReference>
<dbReference type="EMBL" id="JARXYA010000007">
    <property type="protein sequence ID" value="MDH6504308.1"/>
    <property type="molecule type" value="Genomic_DNA"/>
</dbReference>
<keyword evidence="6" id="KW-1185">Reference proteome</keyword>
<name>A0AA43S606_9BURK</name>
<evidence type="ECO:0000256" key="1">
    <source>
        <dbReference type="ARBA" id="ARBA00022603"/>
    </source>
</evidence>
<dbReference type="InterPro" id="IPR050903">
    <property type="entry name" value="Bact_Chemotaxis_MeTrfase"/>
</dbReference>
<evidence type="ECO:0000256" key="2">
    <source>
        <dbReference type="ARBA" id="ARBA00022679"/>
    </source>
</evidence>
<dbReference type="InterPro" id="IPR022642">
    <property type="entry name" value="CheR_C"/>
</dbReference>
<keyword evidence="2 5" id="KW-0808">Transferase</keyword>
<reference evidence="5" key="1">
    <citation type="submission" date="2023-04" db="EMBL/GenBank/DDBJ databases">
        <title>Genome Encyclopedia of Bacteria and Archaea VI: Functional Genomics of Type Strains.</title>
        <authorList>
            <person name="Whitman W."/>
        </authorList>
    </citation>
    <scope>NUCLEOTIDE SEQUENCE</scope>
    <source>
        <strain evidence="5">Enz.4-51</strain>
    </source>
</reference>
<evidence type="ECO:0000313" key="6">
    <source>
        <dbReference type="Proteomes" id="UP001161160"/>
    </source>
</evidence>
<dbReference type="SMART" id="SM00138">
    <property type="entry name" value="MeTrc"/>
    <property type="match status" value="1"/>
</dbReference>
<dbReference type="RefSeq" id="WP_280756845.1">
    <property type="nucleotide sequence ID" value="NZ_JARXXW010000003.1"/>
</dbReference>
<dbReference type="Pfam" id="PF14559">
    <property type="entry name" value="TPR_19"/>
    <property type="match status" value="1"/>
</dbReference>
<dbReference type="InterPro" id="IPR000780">
    <property type="entry name" value="CheR_MeTrfase"/>
</dbReference>
<dbReference type="AlphaFoldDB" id="A0AA43S606"/>
<sequence>MQNILTDELMQKISDVSGLRVSQSDHPELLSYLEGRIKELSLSSISAYLSFLSVGKDLSEERERLSELLTTGETYFMRDPGQMTLIGSVILPRLIEKNRLKKQLRLWAPACATGEEVYSLVILLDHLIPDSENWVIDIIGSDINSEFIEKARVASYRDWSFRGCDSEFKRRYFHQGNNCWVLNETLRIKARFLVLDLIGEQLPNISKNLFEVDFILCRNIFIYMNISAINSITEKLSACLTNGGILMTAHGELHAYRQSGLQVKVYPESLVYEKVEKPELSYRTQRVAEPRAFELKPPKTAFVQSSYTLKLDTPEPSSEDLMLAAWEFADQAKFSEAIALYDKLLSRDPMQAELHYLHAFISLEMGHLEEAKADLRKTLYLDPDFVPAYLEMITIHMQEGKNQIAFSECDRAIKALEKFNPNDLIPILKNSTVFDIKQYLTYVQNSLTSSSD</sequence>
<dbReference type="GO" id="GO:0008983">
    <property type="term" value="F:protein-glutamate O-methyltransferase activity"/>
    <property type="evidence" value="ECO:0007669"/>
    <property type="project" value="UniProtKB-EC"/>
</dbReference>
<evidence type="ECO:0000256" key="3">
    <source>
        <dbReference type="ARBA" id="ARBA00022691"/>
    </source>
</evidence>
<dbReference type="Pfam" id="PF01739">
    <property type="entry name" value="CheR"/>
    <property type="match status" value="1"/>
</dbReference>
<evidence type="ECO:0000313" key="5">
    <source>
        <dbReference type="EMBL" id="MDH6504308.1"/>
    </source>
</evidence>
<dbReference type="SMART" id="SM00028">
    <property type="entry name" value="TPR"/>
    <property type="match status" value="3"/>
</dbReference>
<dbReference type="PANTHER" id="PTHR24422:SF19">
    <property type="entry name" value="CHEMOTAXIS PROTEIN METHYLTRANSFERASE"/>
    <property type="match status" value="1"/>
</dbReference>
<dbReference type="Proteomes" id="UP001161160">
    <property type="component" value="Unassembled WGS sequence"/>
</dbReference>
<dbReference type="EC" id="2.1.1.80" evidence="5"/>
<dbReference type="PROSITE" id="PS50123">
    <property type="entry name" value="CHER"/>
    <property type="match status" value="1"/>
</dbReference>
<feature type="domain" description="CheR-type methyltransferase" evidence="4">
    <location>
        <begin position="1"/>
        <end position="252"/>
    </location>
</feature>
<dbReference type="SUPFAM" id="SSF53335">
    <property type="entry name" value="S-adenosyl-L-methionine-dependent methyltransferases"/>
    <property type="match status" value="1"/>
</dbReference>
<keyword evidence="1 5" id="KW-0489">Methyltransferase</keyword>
<gene>
    <name evidence="5" type="ORF">M2127_001624</name>
</gene>
<organism evidence="5 6">
    <name type="scientific">Polynucleobacter sphagniphilus</name>
    <dbReference type="NCBI Taxonomy" id="1743169"/>
    <lineage>
        <taxon>Bacteria</taxon>
        <taxon>Pseudomonadati</taxon>
        <taxon>Pseudomonadota</taxon>
        <taxon>Betaproteobacteria</taxon>
        <taxon>Burkholderiales</taxon>
        <taxon>Burkholderiaceae</taxon>
        <taxon>Polynucleobacter</taxon>
    </lineage>
</organism>
<dbReference type="GO" id="GO:0032259">
    <property type="term" value="P:methylation"/>
    <property type="evidence" value="ECO:0007669"/>
    <property type="project" value="UniProtKB-KW"/>
</dbReference>
<dbReference type="SUPFAM" id="SSF48452">
    <property type="entry name" value="TPR-like"/>
    <property type="match status" value="1"/>
</dbReference>
<dbReference type="InterPro" id="IPR019734">
    <property type="entry name" value="TPR_rpt"/>
</dbReference>
<accession>A0AA43S606</accession>
<evidence type="ECO:0000259" key="4">
    <source>
        <dbReference type="PROSITE" id="PS50123"/>
    </source>
</evidence>
<protein>
    <submittedName>
        <fullName evidence="5">Chemotaxis protein methyltransferase CheR</fullName>
        <ecNumber evidence="5">2.1.1.80</ecNumber>
    </submittedName>
</protein>
<proteinExistence type="predicted"/>
<dbReference type="InterPro" id="IPR029063">
    <property type="entry name" value="SAM-dependent_MTases_sf"/>
</dbReference>
<comment type="caution">
    <text evidence="5">The sequence shown here is derived from an EMBL/GenBank/DDBJ whole genome shotgun (WGS) entry which is preliminary data.</text>
</comment>
<dbReference type="Gene3D" id="1.25.40.10">
    <property type="entry name" value="Tetratricopeptide repeat domain"/>
    <property type="match status" value="1"/>
</dbReference>
<dbReference type="PANTHER" id="PTHR24422">
    <property type="entry name" value="CHEMOTAXIS PROTEIN METHYLTRANSFERASE"/>
    <property type="match status" value="1"/>
</dbReference>
<dbReference type="InterPro" id="IPR011990">
    <property type="entry name" value="TPR-like_helical_dom_sf"/>
</dbReference>
<keyword evidence="3" id="KW-0949">S-adenosyl-L-methionine</keyword>
<dbReference type="Gene3D" id="3.40.50.150">
    <property type="entry name" value="Vaccinia Virus protein VP39"/>
    <property type="match status" value="1"/>
</dbReference>